<dbReference type="Proteomes" id="UP000822688">
    <property type="component" value="Chromosome 12"/>
</dbReference>
<evidence type="ECO:0000313" key="2">
    <source>
        <dbReference type="Proteomes" id="UP000822688"/>
    </source>
</evidence>
<dbReference type="AlphaFoldDB" id="A0A8T0G3X7"/>
<gene>
    <name evidence="1" type="ORF">KC19_12G025600</name>
</gene>
<accession>A0A8T0G3X7</accession>
<reference evidence="1" key="1">
    <citation type="submission" date="2020-06" db="EMBL/GenBank/DDBJ databases">
        <title>WGS assembly of Ceratodon purpureus strain R40.</title>
        <authorList>
            <person name="Carey S.B."/>
            <person name="Jenkins J."/>
            <person name="Shu S."/>
            <person name="Lovell J.T."/>
            <person name="Sreedasyam A."/>
            <person name="Maumus F."/>
            <person name="Tiley G.P."/>
            <person name="Fernandez-Pozo N."/>
            <person name="Barry K."/>
            <person name="Chen C."/>
            <person name="Wang M."/>
            <person name="Lipzen A."/>
            <person name="Daum C."/>
            <person name="Saski C.A."/>
            <person name="Payton A.C."/>
            <person name="Mcbreen J.C."/>
            <person name="Conrad R.E."/>
            <person name="Kollar L.M."/>
            <person name="Olsson S."/>
            <person name="Huttunen S."/>
            <person name="Landis J.B."/>
            <person name="Wickett N.J."/>
            <person name="Johnson M.G."/>
            <person name="Rensing S.A."/>
            <person name="Grimwood J."/>
            <person name="Schmutz J."/>
            <person name="Mcdaniel S.F."/>
        </authorList>
    </citation>
    <scope>NUCLEOTIDE SEQUENCE</scope>
    <source>
        <strain evidence="1">R40</strain>
    </source>
</reference>
<name>A0A8T0G3X7_CERPU</name>
<sequence>MTPKSIKLCCVCPWKADYYAPAGPDRDWQSGNTLSAIRSLELFSGTQVSRWNVADAGVAIYPLPKAHEFSKQSILVQLYGLHVFMVVSAGKVALPMGSLMLFQVETE</sequence>
<evidence type="ECO:0000313" key="1">
    <source>
        <dbReference type="EMBL" id="KAG0553615.1"/>
    </source>
</evidence>
<proteinExistence type="predicted"/>
<keyword evidence="2" id="KW-1185">Reference proteome</keyword>
<dbReference type="EMBL" id="CM026433">
    <property type="protein sequence ID" value="KAG0553615.1"/>
    <property type="molecule type" value="Genomic_DNA"/>
</dbReference>
<comment type="caution">
    <text evidence="1">The sequence shown here is derived from an EMBL/GenBank/DDBJ whole genome shotgun (WGS) entry which is preliminary data.</text>
</comment>
<protein>
    <submittedName>
        <fullName evidence="1">Uncharacterized protein</fullName>
    </submittedName>
</protein>
<organism evidence="1 2">
    <name type="scientific">Ceratodon purpureus</name>
    <name type="common">Fire moss</name>
    <name type="synonym">Dicranum purpureum</name>
    <dbReference type="NCBI Taxonomy" id="3225"/>
    <lineage>
        <taxon>Eukaryota</taxon>
        <taxon>Viridiplantae</taxon>
        <taxon>Streptophyta</taxon>
        <taxon>Embryophyta</taxon>
        <taxon>Bryophyta</taxon>
        <taxon>Bryophytina</taxon>
        <taxon>Bryopsida</taxon>
        <taxon>Dicranidae</taxon>
        <taxon>Pseudoditrichales</taxon>
        <taxon>Ditrichaceae</taxon>
        <taxon>Ceratodon</taxon>
    </lineage>
</organism>